<keyword evidence="6" id="KW-0812">Transmembrane</keyword>
<dbReference type="InterPro" id="IPR024478">
    <property type="entry name" value="HlyB_4HB_MCP"/>
</dbReference>
<evidence type="ECO:0000256" key="1">
    <source>
        <dbReference type="ARBA" id="ARBA00004370"/>
    </source>
</evidence>
<dbReference type="InterPro" id="IPR004090">
    <property type="entry name" value="Chemotax_Me-accpt_rcpt"/>
</dbReference>
<dbReference type="Pfam" id="PF00015">
    <property type="entry name" value="MCPsignal"/>
    <property type="match status" value="1"/>
</dbReference>
<evidence type="ECO:0000256" key="5">
    <source>
        <dbReference type="SAM" id="Coils"/>
    </source>
</evidence>
<dbReference type="PRINTS" id="PR00260">
    <property type="entry name" value="CHEMTRNSDUCR"/>
</dbReference>
<name>A0A1G8IW70_9RHOO</name>
<keyword evidence="6" id="KW-1133">Transmembrane helix</keyword>
<reference evidence="9 10" key="1">
    <citation type="submission" date="2016-10" db="EMBL/GenBank/DDBJ databases">
        <authorList>
            <person name="de Groot N.N."/>
        </authorList>
    </citation>
    <scope>NUCLEOTIDE SEQUENCE [LARGE SCALE GENOMIC DNA]</scope>
    <source>
        <strain evidence="9 10">DSM 5885</strain>
    </source>
</reference>
<dbReference type="AlphaFoldDB" id="A0A1G8IW70"/>
<dbReference type="GO" id="GO:0016020">
    <property type="term" value="C:membrane"/>
    <property type="evidence" value="ECO:0007669"/>
    <property type="project" value="UniProtKB-SubCell"/>
</dbReference>
<dbReference type="GO" id="GO:0004888">
    <property type="term" value="F:transmembrane signaling receptor activity"/>
    <property type="evidence" value="ECO:0007669"/>
    <property type="project" value="InterPro"/>
</dbReference>
<evidence type="ECO:0000256" key="3">
    <source>
        <dbReference type="ARBA" id="ARBA00029447"/>
    </source>
</evidence>
<dbReference type="SMART" id="SM00283">
    <property type="entry name" value="MA"/>
    <property type="match status" value="1"/>
</dbReference>
<dbReference type="EMBL" id="FNCY01000015">
    <property type="protein sequence ID" value="SDI23278.1"/>
    <property type="molecule type" value="Genomic_DNA"/>
</dbReference>
<dbReference type="PROSITE" id="PS50111">
    <property type="entry name" value="CHEMOTAXIS_TRANSDUC_2"/>
    <property type="match status" value="1"/>
</dbReference>
<keyword evidence="2 4" id="KW-0807">Transducer</keyword>
<sequence length="536" mass="56595">MNIALKLKLMAAFSMATLAMIGLLGRYVAQQNGQALEYTNGKALPAVQTMYRIKSAQQDVGLSLYRHLNSTQKEAMAEHEKAIEAAATELKAGLEEYGKYVRTPKGREMLEAEKSAAAKYLGFLPSVLGLSRSGDKASAYAETKNMAEQRNILSKLVNEHIELNISLTGSQAKEAEDTSRQGNMLMLAITLAGSIVVGAVSLLVTRGVNRSLNSVQVAIAQIEGNLDFTTRAEVIGKDEIASVSVALNRLVDRLRASLSVISENTRRVSEASNHLAQASTQVAGASSQQRDSAADMAASVEQMTVSISHVSDRSVEAHALSTESGTYAAEGEAVIAQTVDNIKQIAASVDQASHRISELEASSEQISSIVAVIREVAEQTNLLALNAAIEAARAGEQGRGFAVVADEVRKLAERTSTSTREIAATIDSIRMVSRGASASMEAAVAMVASGVARADDASVAVRRISEASRKSVAMVEEIAAAIREQSQTSNTISSGVENIAHMAEESSAAAQNSAALAMNLDEVAGKVEAVVAAYRL</sequence>
<dbReference type="STRING" id="83767.SAMN05660652_03070"/>
<comment type="subcellular location">
    <subcellularLocation>
        <location evidence="1">Membrane</location>
    </subcellularLocation>
</comment>
<keyword evidence="10" id="KW-1185">Reference proteome</keyword>
<proteinExistence type="inferred from homology"/>
<protein>
    <submittedName>
        <fullName evidence="9">Methyl-accepting chemotaxis protein</fullName>
    </submittedName>
</protein>
<gene>
    <name evidence="9" type="ORF">SAMN05660652_03070</name>
</gene>
<evidence type="ECO:0000313" key="10">
    <source>
        <dbReference type="Proteomes" id="UP000198607"/>
    </source>
</evidence>
<dbReference type="PANTHER" id="PTHR32089">
    <property type="entry name" value="METHYL-ACCEPTING CHEMOTAXIS PROTEIN MCPB"/>
    <property type="match status" value="1"/>
</dbReference>
<dbReference type="Pfam" id="PF12729">
    <property type="entry name" value="4HB_MCP_1"/>
    <property type="match status" value="1"/>
</dbReference>
<feature type="domain" description="HAMP" evidence="8">
    <location>
        <begin position="206"/>
        <end position="259"/>
    </location>
</feature>
<dbReference type="FunFam" id="1.10.287.950:FF:000001">
    <property type="entry name" value="Methyl-accepting chemotaxis sensory transducer"/>
    <property type="match status" value="1"/>
</dbReference>
<dbReference type="Pfam" id="PF00672">
    <property type="entry name" value="HAMP"/>
    <property type="match status" value="1"/>
</dbReference>
<evidence type="ECO:0000313" key="9">
    <source>
        <dbReference type="EMBL" id="SDI23278.1"/>
    </source>
</evidence>
<dbReference type="SMART" id="SM00304">
    <property type="entry name" value="HAMP"/>
    <property type="match status" value="1"/>
</dbReference>
<dbReference type="PANTHER" id="PTHR32089:SF112">
    <property type="entry name" value="LYSOZYME-LIKE PROTEIN-RELATED"/>
    <property type="match status" value="1"/>
</dbReference>
<organism evidence="9 10">
    <name type="scientific">Propionivibrio dicarboxylicus</name>
    <dbReference type="NCBI Taxonomy" id="83767"/>
    <lineage>
        <taxon>Bacteria</taxon>
        <taxon>Pseudomonadati</taxon>
        <taxon>Pseudomonadota</taxon>
        <taxon>Betaproteobacteria</taxon>
        <taxon>Rhodocyclales</taxon>
        <taxon>Rhodocyclaceae</taxon>
        <taxon>Propionivibrio</taxon>
    </lineage>
</organism>
<dbReference type="SUPFAM" id="SSF58104">
    <property type="entry name" value="Methyl-accepting chemotaxis protein (MCP) signaling domain"/>
    <property type="match status" value="1"/>
</dbReference>
<dbReference type="InterPro" id="IPR004089">
    <property type="entry name" value="MCPsignal_dom"/>
</dbReference>
<keyword evidence="5" id="KW-0175">Coiled coil</keyword>
<dbReference type="InterPro" id="IPR003660">
    <property type="entry name" value="HAMP_dom"/>
</dbReference>
<dbReference type="Proteomes" id="UP000198607">
    <property type="component" value="Unassembled WGS sequence"/>
</dbReference>
<feature type="coiled-coil region" evidence="5">
    <location>
        <begin position="69"/>
        <end position="96"/>
    </location>
</feature>
<evidence type="ECO:0000256" key="6">
    <source>
        <dbReference type="SAM" id="Phobius"/>
    </source>
</evidence>
<keyword evidence="6" id="KW-0472">Membrane</keyword>
<dbReference type="Gene3D" id="1.10.287.950">
    <property type="entry name" value="Methyl-accepting chemotaxis protein"/>
    <property type="match status" value="1"/>
</dbReference>
<feature type="transmembrane region" description="Helical" evidence="6">
    <location>
        <begin position="184"/>
        <end position="204"/>
    </location>
</feature>
<feature type="transmembrane region" description="Helical" evidence="6">
    <location>
        <begin position="7"/>
        <end position="29"/>
    </location>
</feature>
<accession>A0A1G8IW70</accession>
<evidence type="ECO:0000259" key="8">
    <source>
        <dbReference type="PROSITE" id="PS50885"/>
    </source>
</evidence>
<dbReference type="OrthoDB" id="2489132at2"/>
<evidence type="ECO:0000256" key="4">
    <source>
        <dbReference type="PROSITE-ProRule" id="PRU00284"/>
    </source>
</evidence>
<evidence type="ECO:0000259" key="7">
    <source>
        <dbReference type="PROSITE" id="PS50111"/>
    </source>
</evidence>
<dbReference type="CDD" id="cd06225">
    <property type="entry name" value="HAMP"/>
    <property type="match status" value="1"/>
</dbReference>
<dbReference type="GO" id="GO:0006935">
    <property type="term" value="P:chemotaxis"/>
    <property type="evidence" value="ECO:0007669"/>
    <property type="project" value="InterPro"/>
</dbReference>
<feature type="domain" description="Methyl-accepting transducer" evidence="7">
    <location>
        <begin position="264"/>
        <end position="500"/>
    </location>
</feature>
<dbReference type="GO" id="GO:0007165">
    <property type="term" value="P:signal transduction"/>
    <property type="evidence" value="ECO:0007669"/>
    <property type="project" value="UniProtKB-KW"/>
</dbReference>
<dbReference type="CDD" id="cd11386">
    <property type="entry name" value="MCP_signal"/>
    <property type="match status" value="1"/>
</dbReference>
<dbReference type="PROSITE" id="PS50885">
    <property type="entry name" value="HAMP"/>
    <property type="match status" value="1"/>
</dbReference>
<dbReference type="RefSeq" id="WP_091938802.1">
    <property type="nucleotide sequence ID" value="NZ_FNCY01000015.1"/>
</dbReference>
<evidence type="ECO:0000256" key="2">
    <source>
        <dbReference type="ARBA" id="ARBA00023224"/>
    </source>
</evidence>
<comment type="similarity">
    <text evidence="3">Belongs to the methyl-accepting chemotaxis (MCP) protein family.</text>
</comment>